<name>A0A0G4FNM7_9ALVE</name>
<dbReference type="VEuPathDB" id="CryptoDB:Cvel_17900"/>
<feature type="region of interest" description="Disordered" evidence="1">
    <location>
        <begin position="746"/>
        <end position="784"/>
    </location>
</feature>
<dbReference type="PANTHER" id="PTHR13318">
    <property type="entry name" value="PARTNER OF PAIRED, ISOFORM B-RELATED"/>
    <property type="match status" value="1"/>
</dbReference>
<dbReference type="GO" id="GO:0031146">
    <property type="term" value="P:SCF-dependent proteasomal ubiquitin-dependent protein catabolic process"/>
    <property type="evidence" value="ECO:0007669"/>
    <property type="project" value="TreeGrafter"/>
</dbReference>
<dbReference type="AlphaFoldDB" id="A0A0G4FNM7"/>
<proteinExistence type="predicted"/>
<sequence>MGCGASARKKEIVKIDALDHHKLKERQQLQAKLRFQKCIETHFESCGHFRRGFPPKLGPLASSVCAGCGEALDQDPGAGFYQCTAEHDDTDWAGEFLCSACFKEVLMKTPEKFKSLAALSALVQGDVVGLLDVELLVRYLESGGRLLPRRDLENQYPDLYFTDAKALEASLPLSVAEADGDYKESDFVAICCLSYGWLGSDHPDPHGALCDALCRAFRLLLPSFTDPRHYPPLKLLLFWDFLSLHIQPDIPERIQYAQMRTMEILFGSLHENVLLLRCMYIPSLPFVQNRRPYVQRGWPLLESAMTSHKPPFSILELREDGLRLPPPNLSEWADQGRALLFKQSYRSPRQGHLPNVIAASTKAINEKDRFVEAARVPRTPADFEALMEKRRPLPAFSVEADRYLCVDLFTSFAPTLAVLRETISLVGVDLSSTSLMQQLVDYVKWVAKAPPAESAGKGVPAGRLHTVDLSASNLSDKSVSMLAPALRSLPALQDLMLSNNNEIGPPACQALATGLSLSKPGGETGLPQLHLVALDGCIKITDACLRHVNDLRTKNPLLRIRVRGTSMSTKLVAGVERDNTTASLRRMVTAPRASTSVAKDTMRGHRRLSFSDSRFETAASVQRLQRLLEGAAEWRKDTRENLEDLDFSACRLTDGQLASLSLSITSLPSLKVLSLAENPDISNDGLEVLVSCFLGKREYAEGHGKLRFLSLFACSRVTDFCLSLLKSLKRGAPMLQVNVNSTGMSPKALAQTRVRRPGTEQYPTPKWREPGQTPRSYLDGSGGVRSGAAEAAFPYTGNDFSSYGR</sequence>
<organism evidence="2">
    <name type="scientific">Chromera velia CCMP2878</name>
    <dbReference type="NCBI Taxonomy" id="1169474"/>
    <lineage>
        <taxon>Eukaryota</taxon>
        <taxon>Sar</taxon>
        <taxon>Alveolata</taxon>
        <taxon>Colpodellida</taxon>
        <taxon>Chromeraceae</taxon>
        <taxon>Chromera</taxon>
    </lineage>
</organism>
<dbReference type="GO" id="GO:0019005">
    <property type="term" value="C:SCF ubiquitin ligase complex"/>
    <property type="evidence" value="ECO:0007669"/>
    <property type="project" value="TreeGrafter"/>
</dbReference>
<dbReference type="SUPFAM" id="SSF52047">
    <property type="entry name" value="RNI-like"/>
    <property type="match status" value="1"/>
</dbReference>
<dbReference type="Gene3D" id="3.80.10.10">
    <property type="entry name" value="Ribonuclease Inhibitor"/>
    <property type="match status" value="2"/>
</dbReference>
<dbReference type="InterPro" id="IPR032675">
    <property type="entry name" value="LRR_dom_sf"/>
</dbReference>
<accession>A0A0G4FNM7</accession>
<dbReference type="PhylomeDB" id="A0A0G4FNM7"/>
<evidence type="ECO:0000256" key="1">
    <source>
        <dbReference type="SAM" id="MobiDB-lite"/>
    </source>
</evidence>
<evidence type="ECO:0000313" key="2">
    <source>
        <dbReference type="EMBL" id="CEM15672.1"/>
    </source>
</evidence>
<protein>
    <submittedName>
        <fullName evidence="2">Uncharacterized protein</fullName>
    </submittedName>
</protein>
<dbReference type="EMBL" id="CDMZ01000500">
    <property type="protein sequence ID" value="CEM15672.1"/>
    <property type="molecule type" value="Genomic_DNA"/>
</dbReference>
<reference evidence="2" key="1">
    <citation type="submission" date="2014-11" db="EMBL/GenBank/DDBJ databases">
        <authorList>
            <person name="Otto D Thomas"/>
            <person name="Naeem Raeece"/>
        </authorList>
    </citation>
    <scope>NUCLEOTIDE SEQUENCE</scope>
</reference>
<gene>
    <name evidence="2" type="ORF">Cvel_17900</name>
</gene>